<evidence type="ECO:0000313" key="2">
    <source>
        <dbReference type="RefSeq" id="XP_033236410.1"/>
    </source>
</evidence>
<reference evidence="2" key="1">
    <citation type="submission" date="2025-08" db="UniProtKB">
        <authorList>
            <consortium name="RefSeq"/>
        </authorList>
    </citation>
    <scope>IDENTIFICATION</scope>
    <source>
        <strain evidence="2">MV-25-SWS-2005</strain>
        <tissue evidence="2">Whole body</tissue>
    </source>
</reference>
<dbReference type="Proteomes" id="UP000001819">
    <property type="component" value="Chromosome 4"/>
</dbReference>
<keyword evidence="1" id="KW-1185">Reference proteome</keyword>
<protein>
    <submittedName>
        <fullName evidence="2">Uncharacterized protein isoform X2</fullName>
    </submittedName>
</protein>
<organism evidence="1 2">
    <name type="scientific">Drosophila pseudoobscura pseudoobscura</name>
    <name type="common">Fruit fly</name>
    <dbReference type="NCBI Taxonomy" id="46245"/>
    <lineage>
        <taxon>Eukaryota</taxon>
        <taxon>Metazoa</taxon>
        <taxon>Ecdysozoa</taxon>
        <taxon>Arthropoda</taxon>
        <taxon>Hexapoda</taxon>
        <taxon>Insecta</taxon>
        <taxon>Pterygota</taxon>
        <taxon>Neoptera</taxon>
        <taxon>Endopterygota</taxon>
        <taxon>Diptera</taxon>
        <taxon>Brachycera</taxon>
        <taxon>Muscomorpha</taxon>
        <taxon>Ephydroidea</taxon>
        <taxon>Drosophilidae</taxon>
        <taxon>Drosophila</taxon>
        <taxon>Sophophora</taxon>
    </lineage>
</organism>
<evidence type="ECO:0000313" key="1">
    <source>
        <dbReference type="Proteomes" id="UP000001819"/>
    </source>
</evidence>
<gene>
    <name evidence="2" type="primary">LOC6902943</name>
</gene>
<accession>A0A6I8VZ79</accession>
<dbReference type="ExpressionAtlas" id="A0A6I8VZ79">
    <property type="expression patterns" value="baseline"/>
</dbReference>
<dbReference type="RefSeq" id="XP_033236410.1">
    <property type="nucleotide sequence ID" value="XM_033380519.1"/>
</dbReference>
<sequence>MILGRDRGLNEKLDAQNVLNYLPLGDLQAGLEWRRIRGCFGYPQASLWRGRVQQLCERVCAIRLICCRK</sequence>
<dbReference type="AlphaFoldDB" id="A0A6I8VZ79"/>
<proteinExistence type="predicted"/>
<name>A0A6I8VZ79_DROPS</name>